<dbReference type="GO" id="GO:0016779">
    <property type="term" value="F:nucleotidyltransferase activity"/>
    <property type="evidence" value="ECO:0007669"/>
    <property type="project" value="TreeGrafter"/>
</dbReference>
<dbReference type="OrthoDB" id="9804286at2"/>
<accession>A0A225NI85</accession>
<dbReference type="Gene3D" id="3.40.50.720">
    <property type="entry name" value="NAD(P)-binding Rossmann-like Domain"/>
    <property type="match status" value="1"/>
</dbReference>
<comment type="caution">
    <text evidence="2">The sequence shown here is derived from an EMBL/GenBank/DDBJ whole genome shotgun (WGS) entry which is preliminary data.</text>
</comment>
<feature type="domain" description="THIF-type NAD/FAD binding fold" evidence="1">
    <location>
        <begin position="4"/>
        <end position="227"/>
    </location>
</feature>
<dbReference type="PANTHER" id="PTHR10953:SF102">
    <property type="entry name" value="ADENYLYLTRANSFERASE AND SULFURTRANSFERASE MOCS3"/>
    <property type="match status" value="1"/>
</dbReference>
<dbReference type="CDD" id="cd00757">
    <property type="entry name" value="ThiF_MoeB_HesA_family"/>
    <property type="match status" value="1"/>
</dbReference>
<protein>
    <submittedName>
        <fullName evidence="2">Thiamine biosynthesis protein ThiF</fullName>
    </submittedName>
</protein>
<dbReference type="GO" id="GO:0008146">
    <property type="term" value="F:sulfotransferase activity"/>
    <property type="evidence" value="ECO:0007669"/>
    <property type="project" value="TreeGrafter"/>
</dbReference>
<proteinExistence type="predicted"/>
<dbReference type="GO" id="GO:0004792">
    <property type="term" value="F:thiosulfate-cyanide sulfurtransferase activity"/>
    <property type="evidence" value="ECO:0007669"/>
    <property type="project" value="TreeGrafter"/>
</dbReference>
<dbReference type="InterPro" id="IPR035985">
    <property type="entry name" value="Ubiquitin-activating_enz"/>
</dbReference>
<keyword evidence="3" id="KW-1185">Reference proteome</keyword>
<dbReference type="PANTHER" id="PTHR10953">
    <property type="entry name" value="UBIQUITIN-ACTIVATING ENZYME E1"/>
    <property type="match status" value="1"/>
</dbReference>
<dbReference type="AlphaFoldDB" id="A0A225NI85"/>
<dbReference type="EMBL" id="AQQR01000010">
    <property type="protein sequence ID" value="OWU71049.1"/>
    <property type="molecule type" value="Genomic_DNA"/>
</dbReference>
<reference evidence="2 3" key="1">
    <citation type="submission" date="2013-04" db="EMBL/GenBank/DDBJ databases">
        <title>Oceanicola sp. 22II1-22F33 Genome Sequencing.</title>
        <authorList>
            <person name="Lai Q."/>
            <person name="Li G."/>
            <person name="Shao Z."/>
        </authorList>
    </citation>
    <scope>NUCLEOTIDE SEQUENCE [LARGE SCALE GENOMIC DNA]</scope>
    <source>
        <strain evidence="2 3">22II1-22F33</strain>
    </source>
</reference>
<dbReference type="Proteomes" id="UP000215377">
    <property type="component" value="Unassembled WGS sequence"/>
</dbReference>
<evidence type="ECO:0000313" key="2">
    <source>
        <dbReference type="EMBL" id="OWU71049.1"/>
    </source>
</evidence>
<dbReference type="Pfam" id="PF00899">
    <property type="entry name" value="ThiF"/>
    <property type="match status" value="1"/>
</dbReference>
<gene>
    <name evidence="2" type="ORF">ATO3_19055</name>
</gene>
<dbReference type="GO" id="GO:0008641">
    <property type="term" value="F:ubiquitin-like modifier activating enzyme activity"/>
    <property type="evidence" value="ECO:0007669"/>
    <property type="project" value="InterPro"/>
</dbReference>
<name>A0A225NI85_9RHOB</name>
<sequence length="327" mass="33767">MNRYARQLAVPELGPGGQARLRDAHVLVVGAGGLAAPVLPYLGGAGVGRIRLVDPDRAEITNLHRQVLFREGDVGRAKALAGAEAVTALNPECRVEPVVAALDPGNAKALCDGVDLVLDCADSFAVSYILSDHCRATGQPLVSASVIGLDGYCGAFCGGAPSLRAVFPDLPQRLGSCAEDGVLGPVVGMVGALQAQMAIALLAGLDPSPLGQLVTLDARGFRFGGFRFDGAPEPAHQPRFLAPSAIAPGDFLVDLRAETEAPLLRPYAHRLPASAFGPGGPRPEPGQRAVLCCRSGQRAWAAAERLAAAWDGDIFLVALGDPTGDHA</sequence>
<dbReference type="GO" id="GO:0005829">
    <property type="term" value="C:cytosol"/>
    <property type="evidence" value="ECO:0007669"/>
    <property type="project" value="TreeGrafter"/>
</dbReference>
<dbReference type="SUPFAM" id="SSF69572">
    <property type="entry name" value="Activating enzymes of the ubiquitin-like proteins"/>
    <property type="match status" value="1"/>
</dbReference>
<dbReference type="InterPro" id="IPR045886">
    <property type="entry name" value="ThiF/MoeB/HesA"/>
</dbReference>
<organism evidence="2 3">
    <name type="scientific">Marinibacterium profundimaris</name>
    <dbReference type="NCBI Taxonomy" id="1679460"/>
    <lineage>
        <taxon>Bacteria</taxon>
        <taxon>Pseudomonadati</taxon>
        <taxon>Pseudomonadota</taxon>
        <taxon>Alphaproteobacteria</taxon>
        <taxon>Rhodobacterales</taxon>
        <taxon>Paracoccaceae</taxon>
        <taxon>Marinibacterium</taxon>
    </lineage>
</organism>
<dbReference type="RefSeq" id="WP_088651606.1">
    <property type="nucleotide sequence ID" value="NZ_AQQR01000010.1"/>
</dbReference>
<evidence type="ECO:0000313" key="3">
    <source>
        <dbReference type="Proteomes" id="UP000215377"/>
    </source>
</evidence>
<evidence type="ECO:0000259" key="1">
    <source>
        <dbReference type="Pfam" id="PF00899"/>
    </source>
</evidence>
<dbReference type="InterPro" id="IPR000594">
    <property type="entry name" value="ThiF_NAD_FAD-bd"/>
</dbReference>